<evidence type="ECO:0000313" key="1">
    <source>
        <dbReference type="EMBL" id="KAA6182038.1"/>
    </source>
</evidence>
<organism evidence="1 2">
    <name type="scientific">Thiohalocapsa marina</name>
    <dbReference type="NCBI Taxonomy" id="424902"/>
    <lineage>
        <taxon>Bacteria</taxon>
        <taxon>Pseudomonadati</taxon>
        <taxon>Pseudomonadota</taxon>
        <taxon>Gammaproteobacteria</taxon>
        <taxon>Chromatiales</taxon>
        <taxon>Chromatiaceae</taxon>
        <taxon>Thiohalocapsa</taxon>
    </lineage>
</organism>
<name>A0A5M8FB12_9GAMM</name>
<dbReference type="EMBL" id="VWXX01000056">
    <property type="protein sequence ID" value="KAA6182038.1"/>
    <property type="molecule type" value="Genomic_DNA"/>
</dbReference>
<dbReference type="AlphaFoldDB" id="A0A5M8FB12"/>
<dbReference type="OrthoDB" id="117166at2"/>
<evidence type="ECO:0008006" key="3">
    <source>
        <dbReference type="Google" id="ProtNLM"/>
    </source>
</evidence>
<sequence length="235" mass="24964">MRWLAIAIIAAAPVAGQAESMLDGLKEKASRAAEKVSATAGTAAEAVGQVTTAVVDQAQQTVDDTRTALRDEATPAETRAKLDAMTAATLRQLFQDRPDTAKLLQGSFGYAVFDTRQVQYGIAAGYGRGVAVALDTGKHTYMRMGSGGVGISLGFGGFDTKFVIFFENAFSYNKFVLQGLDASAEAGTMTGAQTDEMALRFEQGRVIFALTQGGWKVSAKLAGTRYWPDRGLNLN</sequence>
<evidence type="ECO:0000313" key="2">
    <source>
        <dbReference type="Proteomes" id="UP000322981"/>
    </source>
</evidence>
<dbReference type="Proteomes" id="UP000322981">
    <property type="component" value="Unassembled WGS sequence"/>
</dbReference>
<gene>
    <name evidence="1" type="ORF">F2Q65_18610</name>
</gene>
<proteinExistence type="predicted"/>
<reference evidence="1 2" key="1">
    <citation type="submission" date="2019-09" db="EMBL/GenBank/DDBJ databases">
        <title>Whole-genome sequence of the purple sulfur bacterium Thiohalocapsa marina DSM 19078.</title>
        <authorList>
            <person name="Kyndt J.A."/>
            <person name="Meyer T.E."/>
        </authorList>
    </citation>
    <scope>NUCLEOTIDE SEQUENCE [LARGE SCALE GENOMIC DNA]</scope>
    <source>
        <strain evidence="1 2">DSM 19078</strain>
    </source>
</reference>
<keyword evidence="2" id="KW-1185">Reference proteome</keyword>
<accession>A0A5M8FB12</accession>
<comment type="caution">
    <text evidence="1">The sequence shown here is derived from an EMBL/GenBank/DDBJ whole genome shotgun (WGS) entry which is preliminary data.</text>
</comment>
<protein>
    <recommendedName>
        <fullName evidence="3">Ysc84 actin-binding domain-containing protein</fullName>
    </recommendedName>
</protein>